<evidence type="ECO:0000256" key="1">
    <source>
        <dbReference type="ARBA" id="ARBA00004141"/>
    </source>
</evidence>
<evidence type="ECO:0000256" key="3">
    <source>
        <dbReference type="ARBA" id="ARBA00022989"/>
    </source>
</evidence>
<evidence type="ECO:0000313" key="7">
    <source>
        <dbReference type="EMBL" id="CAA9452405.1"/>
    </source>
</evidence>
<dbReference type="Pfam" id="PF09685">
    <property type="entry name" value="MamF_MmsF"/>
    <property type="match status" value="1"/>
</dbReference>
<dbReference type="InterPro" id="IPR019109">
    <property type="entry name" value="MamF_MmsF"/>
</dbReference>
<gene>
    <name evidence="7" type="ORF">AVDCRST_MAG28-1913</name>
</gene>
<feature type="region of interest" description="Disordered" evidence="5">
    <location>
        <begin position="164"/>
        <end position="218"/>
    </location>
</feature>
<feature type="transmembrane region" description="Helical" evidence="6">
    <location>
        <begin position="39"/>
        <end position="64"/>
    </location>
</feature>
<evidence type="ECO:0000256" key="4">
    <source>
        <dbReference type="ARBA" id="ARBA00023136"/>
    </source>
</evidence>
<feature type="region of interest" description="Disordered" evidence="5">
    <location>
        <begin position="1"/>
        <end position="20"/>
    </location>
</feature>
<protein>
    <recommendedName>
        <fullName evidence="8">DUF4870 domain-containing protein</fullName>
    </recommendedName>
</protein>
<feature type="transmembrane region" description="Helical" evidence="6">
    <location>
        <begin position="101"/>
        <end position="124"/>
    </location>
</feature>
<organism evidence="7">
    <name type="scientific">uncultured Rubrobacteraceae bacterium</name>
    <dbReference type="NCBI Taxonomy" id="349277"/>
    <lineage>
        <taxon>Bacteria</taxon>
        <taxon>Bacillati</taxon>
        <taxon>Actinomycetota</taxon>
        <taxon>Rubrobacteria</taxon>
        <taxon>Rubrobacterales</taxon>
        <taxon>Rubrobacteraceae</taxon>
        <taxon>environmental samples</taxon>
    </lineage>
</organism>
<feature type="transmembrane region" description="Helical" evidence="6">
    <location>
        <begin position="76"/>
        <end position="95"/>
    </location>
</feature>
<feature type="compositionally biased region" description="Low complexity" evidence="5">
    <location>
        <begin position="173"/>
        <end position="191"/>
    </location>
</feature>
<comment type="subcellular location">
    <subcellularLocation>
        <location evidence="1">Membrane</location>
        <topology evidence="1">Multi-pass membrane protein</topology>
    </subcellularLocation>
</comment>
<keyword evidence="4 6" id="KW-0472">Membrane</keyword>
<feature type="compositionally biased region" description="Gly residues" evidence="5">
    <location>
        <begin position="192"/>
        <end position="218"/>
    </location>
</feature>
<proteinExistence type="predicted"/>
<evidence type="ECO:0008006" key="8">
    <source>
        <dbReference type="Google" id="ProtNLM"/>
    </source>
</evidence>
<name>A0A6J4QQY0_9ACTN</name>
<reference evidence="7" key="1">
    <citation type="submission" date="2020-02" db="EMBL/GenBank/DDBJ databases">
        <authorList>
            <person name="Meier V. D."/>
        </authorList>
    </citation>
    <scope>NUCLEOTIDE SEQUENCE</scope>
    <source>
        <strain evidence="7">AVDCRST_MAG28</strain>
    </source>
</reference>
<dbReference type="AlphaFoldDB" id="A0A6J4QQY0"/>
<evidence type="ECO:0000256" key="6">
    <source>
        <dbReference type="SAM" id="Phobius"/>
    </source>
</evidence>
<keyword evidence="3 6" id="KW-1133">Transmembrane helix</keyword>
<evidence type="ECO:0000256" key="2">
    <source>
        <dbReference type="ARBA" id="ARBA00022692"/>
    </source>
</evidence>
<evidence type="ECO:0000256" key="5">
    <source>
        <dbReference type="SAM" id="MobiDB-lite"/>
    </source>
</evidence>
<accession>A0A6J4QQY0</accession>
<sequence>MQQEPNYGRPEEVREPGYSGGGMGSPVGMSAQDERQWSMLAHLSILVGLIGLIPFGALIIWLVYKDKSSRVRFHALQSLWYQIAWIGIFIAYFFVTFILSFVTLGIAAIVLVPLGLLLVLVPFVHQCYAAYKVNQGIDYRYPVIADMVDRGRFSGISHNRDYSNTSSYHHSPDSTTGTFSDNSSSSNSGFDWSGGSGGSSDSGGSSGGGGDSGGSSNQ</sequence>
<keyword evidence="2 6" id="KW-0812">Transmembrane</keyword>
<dbReference type="EMBL" id="CADCVE010000036">
    <property type="protein sequence ID" value="CAA9452405.1"/>
    <property type="molecule type" value="Genomic_DNA"/>
</dbReference>